<name>A0A6B9F026_DADV1</name>
<protein>
    <submittedName>
        <fullName evidence="1">Uncharacterized protein</fullName>
    </submittedName>
</protein>
<accession>A0A6B9F026</accession>
<dbReference type="EMBL" id="MN310513">
    <property type="protein sequence ID" value="QGX86438.1"/>
    <property type="molecule type" value="Genomic_DNA"/>
</dbReference>
<reference evidence="1 2" key="1">
    <citation type="journal article" date="2019" name="Can. Vet. J.">
        <title>First reported outbreak of Duck atadenovirus A tracheobronchitis in 3-week-old ducklings in Quebec including whole genome sequence of the virus.</title>
        <authorList>
            <person name="Chenier S."/>
            <person name="Desroches M."/>
            <person name="Provost C."/>
            <person name="Bournival V."/>
            <person name="St-Sauveur V.G."/>
            <person name="Koszegi M."/>
            <person name="Gagnon C.A."/>
        </authorList>
    </citation>
    <scope>NUCLEOTIDE SEQUENCE [LARGE SCALE GENOMIC DNA]</scope>
    <source>
        <strain evidence="1 2">FMV-19-2234581</strain>
    </source>
</reference>
<dbReference type="Proteomes" id="UP000434273">
    <property type="component" value="Segment"/>
</dbReference>
<proteinExistence type="predicted"/>
<sequence>MSARLNKYECLLQLVLQYRSKGLLCYLQKVKCGCKKELILPRVALRIGTQTEFICFAEKRPCCAWIITDIMEIAEMINRGFMNFIEVPLLQEGFAAVSYLYFDYQFIYTFYLGSYIFYSLSDIGS</sequence>
<evidence type="ECO:0000313" key="2">
    <source>
        <dbReference type="Proteomes" id="UP000434273"/>
    </source>
</evidence>
<organism evidence="1 2">
    <name type="scientific">Duck adenovirus 1</name>
    <name type="common">DAdV-1</name>
    <dbReference type="NCBI Taxonomy" id="130329"/>
    <lineage>
        <taxon>Viruses</taxon>
        <taxon>Varidnaviria</taxon>
        <taxon>Bamfordvirae</taxon>
        <taxon>Preplasmiviricota</taxon>
        <taxon>Polisuviricotina</taxon>
        <taxon>Pharingeaviricetes</taxon>
        <taxon>Rowavirales</taxon>
        <taxon>Adenoviridae</taxon>
        <taxon>Barthadenovirus</taxon>
        <taxon>Barthadenovirus galloanserae</taxon>
        <taxon>Duck atadenovirus A</taxon>
    </lineage>
</organism>
<evidence type="ECO:0000313" key="1">
    <source>
        <dbReference type="EMBL" id="QGX86438.1"/>
    </source>
</evidence>